<feature type="domain" description="Reverse transcriptase zinc-binding" evidence="1">
    <location>
        <begin position="784"/>
        <end position="855"/>
    </location>
</feature>
<keyword evidence="3" id="KW-1185">Reference proteome</keyword>
<dbReference type="Pfam" id="PF13966">
    <property type="entry name" value="zf-RVT"/>
    <property type="match status" value="1"/>
</dbReference>
<organism evidence="2 3">
    <name type="scientific">Circinella minor</name>
    <dbReference type="NCBI Taxonomy" id="1195481"/>
    <lineage>
        <taxon>Eukaryota</taxon>
        <taxon>Fungi</taxon>
        <taxon>Fungi incertae sedis</taxon>
        <taxon>Mucoromycota</taxon>
        <taxon>Mucoromycotina</taxon>
        <taxon>Mucoromycetes</taxon>
        <taxon>Mucorales</taxon>
        <taxon>Lichtheimiaceae</taxon>
        <taxon>Circinella</taxon>
    </lineage>
</organism>
<dbReference type="PANTHER" id="PTHR19446">
    <property type="entry name" value="REVERSE TRANSCRIPTASES"/>
    <property type="match status" value="1"/>
</dbReference>
<evidence type="ECO:0000313" key="3">
    <source>
        <dbReference type="Proteomes" id="UP000646827"/>
    </source>
</evidence>
<sequence>MSSDLSPFTSSPLIDFINPLWTDHHLVSVELRLGQAPLGPGLWRCNPTLATDKQFCSDLSAFLTSEIALFDTSLSQQQKWDKIKLITGKFARKYSRKKRMHNQLHLQSLQKERRQYLSFNNHIDIQHDSYLISLEAEIASVQSDFTHINALRAGLRWREHSEKSAGYIKRSIEPIDLQAIDQLLTSVPSDLLSPATQTLLLSSFTLDQITNSAKRAPRNSSPGSDGLPYSILYLLFNHPLIGSLAVNVYNEALHAGVFPTSWSETRLCLLPKKGDLSLLSNWRPISLINTDAKIFTRLVNARLIPTVQPVISPIQTGFLPGKFIGDNGLTARLIMDYAHHHRLPGVGLVIDQQKATSISVMVNGFLSTPVQQGRGLPLAYADDALFFLTHPNDFHRLQEFLSLYSQASNAKVNYHKTEAISLSGASQPEWQALLQSAGITAWHDYRSLSAIRYLGYPLASTNSQLNAFLDGLLVKLRTACDIHLQRGLSIQGRTTVINTLIMSKIWHVLRVTPVPKHFHQRIRSLVTKFLMHRMFPPVKYDILTLPKSIGGLGLLDSSLQQQAMQIRWLSSLFSTSFSPSFLSCFLSNFLTTTSNCIHPLLPLLFPSLRSSTFRSITTLAPLFSAIDHLTPLPLTSDPSLATCLSLPLSFVIQISDSSNFTPKQQLSKLIVSDAYLLDPQTNHLRRRTRMELHTGRTTIIQLFRALDSGAVLIADFLARALLPGAPILESPEFYIGLIDLQPFYYRYNIHDIPLHLSSTRAYRSTRHQPAITAAIEDSTYPSLTTSKWTFFWKSRISPVARTIWWRALHGKLSCRTNLHHILPARFDSPLCVLGDLALDTGNHFLFSCPYKWHIWQQVLQDCTLSTITQATIFDALFNLSMPSWNLSHSPLSPMQLIAGVLVGVWKAHWLHVFSAVPFLSNNIIDSTHKLFINFRQEETLFQHKPP</sequence>
<dbReference type="EMBL" id="JAEPRB010000039">
    <property type="protein sequence ID" value="KAG2224658.1"/>
    <property type="molecule type" value="Genomic_DNA"/>
</dbReference>
<reference evidence="2 3" key="1">
    <citation type="submission" date="2020-12" db="EMBL/GenBank/DDBJ databases">
        <title>Metabolic potential, ecology and presence of endohyphal bacteria is reflected in genomic diversity of Mucoromycotina.</title>
        <authorList>
            <person name="Muszewska A."/>
            <person name="Okrasinska A."/>
            <person name="Steczkiewicz K."/>
            <person name="Drgas O."/>
            <person name="Orlowska M."/>
            <person name="Perlinska-Lenart U."/>
            <person name="Aleksandrzak-Piekarczyk T."/>
            <person name="Szatraj K."/>
            <person name="Zielenkiewicz U."/>
            <person name="Pilsyk S."/>
            <person name="Malc E."/>
            <person name="Mieczkowski P."/>
            <person name="Kruszewska J.S."/>
            <person name="Biernat P."/>
            <person name="Pawlowska J."/>
        </authorList>
    </citation>
    <scope>NUCLEOTIDE SEQUENCE [LARGE SCALE GENOMIC DNA]</scope>
    <source>
        <strain evidence="2 3">CBS 142.35</strain>
    </source>
</reference>
<protein>
    <recommendedName>
        <fullName evidence="1">Reverse transcriptase zinc-binding domain-containing protein</fullName>
    </recommendedName>
</protein>
<evidence type="ECO:0000313" key="2">
    <source>
        <dbReference type="EMBL" id="KAG2224658.1"/>
    </source>
</evidence>
<dbReference type="CDD" id="cd01650">
    <property type="entry name" value="RT_nLTR_like"/>
    <property type="match status" value="1"/>
</dbReference>
<dbReference type="OrthoDB" id="2205812at2759"/>
<name>A0A8H7S9V7_9FUNG</name>
<evidence type="ECO:0000259" key="1">
    <source>
        <dbReference type="Pfam" id="PF13966"/>
    </source>
</evidence>
<gene>
    <name evidence="2" type="ORF">INT45_007903</name>
</gene>
<dbReference type="InterPro" id="IPR026960">
    <property type="entry name" value="RVT-Znf"/>
</dbReference>
<proteinExistence type="predicted"/>
<accession>A0A8H7S9V7</accession>
<comment type="caution">
    <text evidence="2">The sequence shown here is derived from an EMBL/GenBank/DDBJ whole genome shotgun (WGS) entry which is preliminary data.</text>
</comment>
<dbReference type="Proteomes" id="UP000646827">
    <property type="component" value="Unassembled WGS sequence"/>
</dbReference>
<dbReference type="AlphaFoldDB" id="A0A8H7S9V7"/>